<dbReference type="Pfam" id="PF10344">
    <property type="entry name" value="Hobbit"/>
    <property type="match status" value="1"/>
</dbReference>
<feature type="region of interest" description="Disordered" evidence="1">
    <location>
        <begin position="265"/>
        <end position="295"/>
    </location>
</feature>
<dbReference type="EMBL" id="DF974877">
    <property type="protein sequence ID" value="GAU50801.1"/>
    <property type="molecule type" value="Genomic_DNA"/>
</dbReference>
<feature type="region of interest" description="Disordered" evidence="1">
    <location>
        <begin position="786"/>
        <end position="812"/>
    </location>
</feature>
<dbReference type="PANTHER" id="PTHR15678">
    <property type="entry name" value="ANTIGEN MLAA-22-RELATED"/>
    <property type="match status" value="1"/>
</dbReference>
<evidence type="ECO:0000313" key="4">
    <source>
        <dbReference type="EMBL" id="GAU50801.1"/>
    </source>
</evidence>
<dbReference type="OrthoDB" id="1562405at2759"/>
<feature type="compositionally biased region" description="Polar residues" evidence="1">
    <location>
        <begin position="2636"/>
        <end position="2649"/>
    </location>
</feature>
<feature type="compositionally biased region" description="Basic and acidic residues" evidence="1">
    <location>
        <begin position="2547"/>
        <end position="2556"/>
    </location>
</feature>
<evidence type="ECO:0000259" key="3">
    <source>
        <dbReference type="SMART" id="SM01214"/>
    </source>
</evidence>
<organism evidence="4 5">
    <name type="scientific">Trifolium subterraneum</name>
    <name type="common">Subterranean clover</name>
    <dbReference type="NCBI Taxonomy" id="3900"/>
    <lineage>
        <taxon>Eukaryota</taxon>
        <taxon>Viridiplantae</taxon>
        <taxon>Streptophyta</taxon>
        <taxon>Embryophyta</taxon>
        <taxon>Tracheophyta</taxon>
        <taxon>Spermatophyta</taxon>
        <taxon>Magnoliopsida</taxon>
        <taxon>eudicotyledons</taxon>
        <taxon>Gunneridae</taxon>
        <taxon>Pentapetalae</taxon>
        <taxon>rosids</taxon>
        <taxon>fabids</taxon>
        <taxon>Fabales</taxon>
        <taxon>Fabaceae</taxon>
        <taxon>Papilionoideae</taxon>
        <taxon>50 kb inversion clade</taxon>
        <taxon>NPAAA clade</taxon>
        <taxon>Hologalegina</taxon>
        <taxon>IRL clade</taxon>
        <taxon>Trifolieae</taxon>
        <taxon>Trifolium</taxon>
    </lineage>
</organism>
<feature type="region of interest" description="Disordered" evidence="1">
    <location>
        <begin position="2415"/>
        <end position="2444"/>
    </location>
</feature>
<feature type="compositionally biased region" description="Low complexity" evidence="1">
    <location>
        <begin position="1720"/>
        <end position="1729"/>
    </location>
</feature>
<feature type="region of interest" description="Disordered" evidence="1">
    <location>
        <begin position="2633"/>
        <end position="2701"/>
    </location>
</feature>
<reference evidence="5" key="1">
    <citation type="journal article" date="2017" name="Front. Plant Sci.">
        <title>Climate Clever Clovers: New Paradigm to Reduce the Environmental Footprint of Ruminants by Breeding Low Methanogenic Forages Utilizing Haplotype Variation.</title>
        <authorList>
            <person name="Kaur P."/>
            <person name="Appels R."/>
            <person name="Bayer P.E."/>
            <person name="Keeble-Gagnere G."/>
            <person name="Wang J."/>
            <person name="Hirakawa H."/>
            <person name="Shirasawa K."/>
            <person name="Vercoe P."/>
            <person name="Stefanova K."/>
            <person name="Durmic Z."/>
            <person name="Nichols P."/>
            <person name="Revell C."/>
            <person name="Isobe S.N."/>
            <person name="Edwards D."/>
            <person name="Erskine W."/>
        </authorList>
    </citation>
    <scope>NUCLEOTIDE SEQUENCE [LARGE SCALE GENOMIC DNA]</scope>
    <source>
        <strain evidence="5">cv. Daliak</strain>
    </source>
</reference>
<feature type="compositionally biased region" description="Basic and acidic residues" evidence="1">
    <location>
        <begin position="2421"/>
        <end position="2432"/>
    </location>
</feature>
<feature type="transmembrane region" description="Helical" evidence="2">
    <location>
        <begin position="6"/>
        <end position="31"/>
    </location>
</feature>
<feature type="compositionally biased region" description="Basic and acidic residues" evidence="1">
    <location>
        <begin position="1756"/>
        <end position="1809"/>
    </location>
</feature>
<evidence type="ECO:0000256" key="1">
    <source>
        <dbReference type="SAM" id="MobiDB-lite"/>
    </source>
</evidence>
<dbReference type="InterPro" id="IPR045167">
    <property type="entry name" value="Hobbit"/>
</dbReference>
<feature type="compositionally biased region" description="Low complexity" evidence="1">
    <location>
        <begin position="2685"/>
        <end position="2695"/>
    </location>
</feature>
<sequence length="2701" mass="301676">MAVSTFIYFIIFCASLALAFIFSTSLLSWILSRVLKATVEFCVGGIRSLRDVVIKFEKGATESVFIGEIKLSLILSPVDHGANVVSWNPKLQLLIRNLEVVTRPTIKSPGKKKTQKSKSKSKTRALISKGKWKTINIARYFSFSLTDLVLKTPKGTIEIEKVNVDISKGGGSESNLFVSVHILPIFVHIGDPKVSGDQLSELSGGGIVSSQASVAPIEKSSAPFICKKFSVTCEFGHHSDIVINNVDISIGEVTVNLNERLLAKKERSSESSSGSDRSKGSNIDPISTEQSPTKEEKLERYISLFPEKVGFNLSKLNVGFEHCEHGLSVENNITGIQFSIVKSRSNKDIRESTRFHFQLEFREIHLLREADASVLEIIKVNLVSFVCVPVQSISPVKAEIEIKLGRSQCNIIMSRLKPLLLLRSSKTKKVVLREEPSVVKPKSNDSKTIITWTFKFSTPEITIMLYNMDGIPVFYGCLQSPHVFANNVSNMGTSANIELGEFNLQLADENKDWLKESIFGVESDSGSIIHITKVSLDWGKKDMKSSEEDGPTCILGLAVDVTCIGIYLTIKRLESLVSTAISFQALMKSSSSKKKSTQTQGSSSSKNSGKGAQMLKCNLVQCSVYVLGETGLENTVVLDPKRVNFGSQGGRVIINESEDGTPRTAKIVSTVSDDYQKLKYCISLEIFQIKLCVNKMKQSTQIELERARSIYQEYVEENRPMTKVALFDTTNIKFVKRLGGGQKENSACSLFSATDITMRWEPDVHLSLIELVLQLKLVAHNKKLEERGNEHVEDSSNNCKNEATTESRNPEKKKGSIFAVDVETLNISAELGDGVDAMVQVQSIFSENASIGVLFEGLMVNFCGARILKSSRMQISRIPSKSASASDAKGTVATTWDWGTVATTWDWVIQGLHVNICLPYRLELRAIDDAFEDMMRALKLIVAAKSNLIFPVKKESSKVKKPSSTKFGCIKFFLRKLTADIEEEPIQGWLDEHYHMLKKEVGESVVRLNFLEEFISKAKQDPNSSDDLNNSSQDGKVYFNEVEVDVNNSSIIESMREEIYKRSFRSYYEACQKLVFSEGSGACRDGFQAGFKPSVSRSSLFTLSLSDLDVSLTKIDGGDDGMIEFVRKLDPVCVECDIPFSRLYGANILLNTGSLVAQIRNYTFPLFSGNSGKCKGSLVLAQQATSFQPQMIQDVYVGRWRKVFMLRSATGTTPPMKTYFDLPIHFQKGEVSFGVSYEPVFADLSYAFTVVLRRSNLSIMNPGPLILPPKKEKSLPWWDDMRNYIHGRISLLFSETIWYILATTDPYEKLDKLQIVTSSLEIHQSDGHILLSSKDFKIFLSSLESLANKRGSKLPAGVVSGSFLEAPILTIEVTMDWGCDSGKPLNHYLFSLPVEGKPREFIFDPFRSTSLAIGLNLSFGSALPLSDKKHPSSIEGDVTVSHSPNICQNVSTASPTIKLGAHDVAWLVRFCLLNALPPLKLRTFSRWPRFGVPRIVRSGNLTLDRVMTDFMMRIDSTPFCIKNMPLHDDDPAKGLTFMMTKFKLELYFSRCQQHYTFETKRELLDLVYQGIDLHMPKCFLSKGAKSACVIPKSSQSASEEKKSSEKGFLAQKNHDDGFLLSCDYFTIRKQSPKVDAASLLAWREAGRRKVEKAYAQSETDEHMQPDPKNDDGYNVVIEDDGYNVVMADNCRRVFVYGLKLLWNIENRNAVCFWVGGLTKAASPSKPSPSRQYAQRKLHEKNNQQQDGTETSQDDACETHQDDETEIQKDDGVETHKDEGAETHKDEAQKDEGVETHKTVGVETHQDEVSKSLPTGNISDSSSSLAAKTSEFPSFPSHSLKLDSLPSAKCENTDESEEGIRHFMVNVIEPQFNLHSEGANGRFLLAAVSGRVLAQSFHSVLHVGHDMLEKAVGTTDEHIGEYQPEVAWKRAEMSVMLEHVQAHVAPTDVDLGAGVQWLPKISKGSPKVMRTGALLERVFMPCDMFFQYTRHKGGTPEVKVKPLKELKFNSHNITAAMTSRQFQVMLDVLNNLLLARLPKPPKNSLALSVEDDENVEEEADEVVPDGVEEVELAKIDVEKKEWEQNLLLDDMKKLSFLCDPSKDLHPEKESKLWMVDGGIAMLVQGLKRELVTAQKSRKEAYASLRMAMQKAAQVRLMEKEKNKSPSFAMRIFLQINKVVWSMLLDGKPFSEVEINDMIYDFDRDYKDVGISQFTTKYFVFKNCLQNAKSDMILSAWNPPAEWGKLSLSDTWIMLQMSNLGREGKVMLKVDARQGAPKDGGSPFELFQVEIYPLKIHLTETMYRMMWVYFFPEEERDSQRRQEVWKISTTAGARRIKNSSSNQSTKESEAPSKSGFSFLFPATNQPSVQVGSAQKSKAQNVKVVPGTGSTPELKRSTSFDENVTESVADELVVQFGSSEQQDEPVKNKSKDPKGVKAAAGNSSIEEKKVSRPQKIVEFHNIKISQVELCVTYEGQRFVVSDMKLLMDQFHRAEFTGTWQKLISRVKKHIIWGVLKSVTGMQGKKFKDKGQNQPSGAVVPDVIDLSFSDTEGHAGKPDKNPPSWPKRPADGAGDGFVTSVKGLFHNQRLKAKAFVRKTMKGEEENEAQEEWIENDVELPSFARQLTIIKAKKLTKRQTNKFQSKGQKGSSAIQKEELLPPSIPKETTTSSTQKEEVLSSSPNEIITYDSDSSSGSSSSYELLLE</sequence>
<dbReference type="SMART" id="SM01214">
    <property type="entry name" value="Fmp27_GFWDK"/>
    <property type="match status" value="1"/>
</dbReference>
<dbReference type="InterPro" id="IPR019441">
    <property type="entry name" value="FMP27/BLTP2/Hobbit_GFWDK_RBG"/>
</dbReference>
<feature type="domain" description="FMP27/BLTP2/Hobbit GFWDK motif-containing RBG unit" evidence="3">
    <location>
        <begin position="1161"/>
        <end position="1309"/>
    </location>
</feature>
<feature type="compositionally biased region" description="Basic and acidic residues" evidence="1">
    <location>
        <begin position="1659"/>
        <end position="1671"/>
    </location>
</feature>
<feature type="region of interest" description="Disordered" evidence="1">
    <location>
        <begin position="1720"/>
        <end position="1852"/>
    </location>
</feature>
<feature type="compositionally biased region" description="Basic and acidic residues" evidence="1">
    <location>
        <begin position="803"/>
        <end position="812"/>
    </location>
</feature>
<proteinExistence type="predicted"/>
<dbReference type="Proteomes" id="UP000242715">
    <property type="component" value="Unassembled WGS sequence"/>
</dbReference>
<accession>A0A2Z6P2X4</accession>
<keyword evidence="2" id="KW-0472">Membrane</keyword>
<evidence type="ECO:0000256" key="2">
    <source>
        <dbReference type="SAM" id="Phobius"/>
    </source>
</evidence>
<keyword evidence="2" id="KW-0812">Transmembrane</keyword>
<protein>
    <recommendedName>
        <fullName evidence="3">FMP27/BLTP2/Hobbit GFWDK motif-containing RBG unit domain-containing protein</fullName>
    </recommendedName>
</protein>
<feature type="region of interest" description="Disordered" evidence="1">
    <location>
        <begin position="2333"/>
        <end position="2356"/>
    </location>
</feature>
<feature type="region of interest" description="Disordered" evidence="1">
    <location>
        <begin position="1652"/>
        <end position="1672"/>
    </location>
</feature>
<keyword evidence="5" id="KW-1185">Reference proteome</keyword>
<keyword evidence="2" id="KW-1133">Transmembrane helix</keyword>
<feature type="region of interest" description="Disordered" evidence="1">
    <location>
        <begin position="2546"/>
        <end position="2569"/>
    </location>
</feature>
<dbReference type="PANTHER" id="PTHR15678:SF10">
    <property type="entry name" value="LOCALIZATION AND RNA POL II PROMOTER FMP27 DOMAIN PROTEIN"/>
    <property type="match status" value="1"/>
</dbReference>
<evidence type="ECO:0000313" key="5">
    <source>
        <dbReference type="Proteomes" id="UP000242715"/>
    </source>
</evidence>
<gene>
    <name evidence="4" type="ORF">TSUD_410760</name>
</gene>
<name>A0A2Z6P2X4_TRISU</name>